<keyword evidence="8" id="KW-1185">Reference proteome</keyword>
<dbReference type="Pfam" id="PF06839">
    <property type="entry name" value="Zn_ribbon_GRF"/>
    <property type="match status" value="1"/>
</dbReference>
<evidence type="ECO:0000256" key="2">
    <source>
        <dbReference type="ARBA" id="ARBA00022771"/>
    </source>
</evidence>
<evidence type="ECO:0000313" key="7">
    <source>
        <dbReference type="EMBL" id="VDM82446.1"/>
    </source>
</evidence>
<organism evidence="7 8">
    <name type="scientific">Strongylus vulgaris</name>
    <name type="common">Blood worm</name>
    <dbReference type="NCBI Taxonomy" id="40348"/>
    <lineage>
        <taxon>Eukaryota</taxon>
        <taxon>Metazoa</taxon>
        <taxon>Ecdysozoa</taxon>
        <taxon>Nematoda</taxon>
        <taxon>Chromadorea</taxon>
        <taxon>Rhabditida</taxon>
        <taxon>Rhabditina</taxon>
        <taxon>Rhabditomorpha</taxon>
        <taxon>Strongyloidea</taxon>
        <taxon>Strongylidae</taxon>
        <taxon>Strongylus</taxon>
    </lineage>
</organism>
<evidence type="ECO:0000256" key="5">
    <source>
        <dbReference type="SAM" id="MobiDB-lite"/>
    </source>
</evidence>
<dbReference type="AlphaFoldDB" id="A0A3P7JGA7"/>
<dbReference type="PROSITE" id="PS51999">
    <property type="entry name" value="ZF_GRF"/>
    <property type="match status" value="1"/>
</dbReference>
<keyword evidence="2 4" id="KW-0863">Zinc-finger</keyword>
<dbReference type="EMBL" id="UYYB01117757">
    <property type="protein sequence ID" value="VDM82446.1"/>
    <property type="molecule type" value="Genomic_DNA"/>
</dbReference>
<evidence type="ECO:0000259" key="6">
    <source>
        <dbReference type="PROSITE" id="PS51999"/>
    </source>
</evidence>
<feature type="domain" description="GRF-type" evidence="6">
    <location>
        <begin position="85"/>
        <end position="127"/>
    </location>
</feature>
<accession>A0A3P7JGA7</accession>
<reference evidence="7 8" key="1">
    <citation type="submission" date="2018-11" db="EMBL/GenBank/DDBJ databases">
        <authorList>
            <consortium name="Pathogen Informatics"/>
        </authorList>
    </citation>
    <scope>NUCLEOTIDE SEQUENCE [LARGE SCALE GENOMIC DNA]</scope>
</reference>
<feature type="compositionally biased region" description="Polar residues" evidence="5">
    <location>
        <begin position="66"/>
        <end position="76"/>
    </location>
</feature>
<evidence type="ECO:0000256" key="3">
    <source>
        <dbReference type="ARBA" id="ARBA00022833"/>
    </source>
</evidence>
<proteinExistence type="predicted"/>
<gene>
    <name evidence="7" type="ORF">SVUK_LOCUS17444</name>
</gene>
<feature type="compositionally biased region" description="Basic residues" evidence="5">
    <location>
        <begin position="40"/>
        <end position="58"/>
    </location>
</feature>
<sequence>MELLQRQVLAHQQRKVDEWQFLLPGGDMDPGTSSTATRPSRGRGSRGRGRGSRGRPRGSRVDSRGNRSTSTNLSTDVSNTVPRVCVCGLNAVQRTVLKEGPNKGKKFWCCSKPMGQPDKCNFFEWVV</sequence>
<evidence type="ECO:0000313" key="8">
    <source>
        <dbReference type="Proteomes" id="UP000270094"/>
    </source>
</evidence>
<keyword evidence="3" id="KW-0862">Zinc</keyword>
<dbReference type="GO" id="GO:0008270">
    <property type="term" value="F:zinc ion binding"/>
    <property type="evidence" value="ECO:0007669"/>
    <property type="project" value="UniProtKB-KW"/>
</dbReference>
<dbReference type="OrthoDB" id="430051at2759"/>
<dbReference type="Proteomes" id="UP000270094">
    <property type="component" value="Unassembled WGS sequence"/>
</dbReference>
<protein>
    <recommendedName>
        <fullName evidence="6">GRF-type domain-containing protein</fullName>
    </recommendedName>
</protein>
<evidence type="ECO:0000256" key="1">
    <source>
        <dbReference type="ARBA" id="ARBA00022723"/>
    </source>
</evidence>
<evidence type="ECO:0000256" key="4">
    <source>
        <dbReference type="PROSITE-ProRule" id="PRU01343"/>
    </source>
</evidence>
<keyword evidence="1" id="KW-0479">Metal-binding</keyword>
<feature type="compositionally biased region" description="Low complexity" evidence="5">
    <location>
        <begin position="30"/>
        <end position="39"/>
    </location>
</feature>
<feature type="region of interest" description="Disordered" evidence="5">
    <location>
        <begin position="21"/>
        <end position="76"/>
    </location>
</feature>
<dbReference type="InterPro" id="IPR010666">
    <property type="entry name" value="Znf_GRF"/>
</dbReference>
<name>A0A3P7JGA7_STRVU</name>